<dbReference type="Proteomes" id="UP000008555">
    <property type="component" value="Chromosome"/>
</dbReference>
<evidence type="ECO:0000256" key="8">
    <source>
        <dbReference type="ARBA" id="ARBA00022982"/>
    </source>
</evidence>
<dbReference type="Pfam" id="PF21162">
    <property type="entry name" value="ETFQO_UQ-bd"/>
    <property type="match status" value="1"/>
</dbReference>
<evidence type="ECO:0000256" key="13">
    <source>
        <dbReference type="ARBA" id="ARBA00023136"/>
    </source>
</evidence>
<name>A9KE62_COXBN</name>
<dbReference type="Pfam" id="PF01946">
    <property type="entry name" value="Thi4"/>
    <property type="match status" value="1"/>
</dbReference>
<evidence type="ECO:0000256" key="10">
    <source>
        <dbReference type="ARBA" id="ARBA00023004"/>
    </source>
</evidence>
<dbReference type="PANTHER" id="PTHR10617:SF107">
    <property type="entry name" value="ELECTRON TRANSFER FLAVOPROTEIN-UBIQUINONE OXIDOREDUCTASE, MITOCHONDRIAL"/>
    <property type="match status" value="1"/>
</dbReference>
<dbReference type="PANTHER" id="PTHR10617">
    <property type="entry name" value="ELECTRON TRANSFER FLAVOPROTEIN-UBIQUINONE OXIDOREDUCTASE"/>
    <property type="match status" value="1"/>
</dbReference>
<evidence type="ECO:0000256" key="9">
    <source>
        <dbReference type="ARBA" id="ARBA00023002"/>
    </source>
</evidence>
<comment type="cofactor">
    <cofactor evidence="1 14">
        <name>FAD</name>
        <dbReference type="ChEBI" id="CHEBI:57692"/>
    </cofactor>
</comment>
<sequence length="541" mass="60310">MEKTFQRESLEFDVLIVGAGPAGLSAAIQLAQENRSLSIAVLEKGASVGAHILSGAILEPRALNELIPDWSKRNAPVHVAVQEDQFYLLTAKKSFRLPTPITMRNSGNYIISLGRFCQWLGEQAESFGVNVFPGFAAAKVLFDPNGAVIGVQTGDMGLDKEGRPTDSYQPGLNLYAKQTLFAEGCQGSLTEELIRHFNLRKNSDPQTYGIGIKELWKISPEKYKKGLVVHTVGWPLDSKTYGGSFVYHYENNLLAIGLVVGLDYQNPYLDPFKEFQRFKTHPLIRHLLEDGECIGYGARALNEGGFQSIPTLTFPGGMLIGCSAGFLNVGKIKGSHTAMKSGMLAAETLLQTKTLEPAQELKNYSTALKRSWVYKELNRVRNLRPAFRKGLWAGLLYSAFDQFILRGKAPWTFHHQPDYRALKPAKICRKIAYSKPDGKLTFDKLTQVYLTGTQHRENEPCHLWVKNQKVETDITIPVYAAPEQRYCPANVYEIIEKNGKPCLHINASNCIHCKTCDIKDPSQNIRWVVPEGGDGPNYSNL</sequence>
<evidence type="ECO:0000259" key="15">
    <source>
        <dbReference type="Pfam" id="PF05187"/>
    </source>
</evidence>
<dbReference type="InterPro" id="IPR036188">
    <property type="entry name" value="FAD/NAD-bd_sf"/>
</dbReference>
<keyword evidence="9 14" id="KW-0560">Oxidoreductase</keyword>
<dbReference type="EMBL" id="CP000733">
    <property type="protein sequence ID" value="ABS77155.1"/>
    <property type="molecule type" value="Genomic_DNA"/>
</dbReference>
<dbReference type="GO" id="GO:0046872">
    <property type="term" value="F:metal ion binding"/>
    <property type="evidence" value="ECO:0007669"/>
    <property type="project" value="UniProtKB-KW"/>
</dbReference>
<evidence type="ECO:0000256" key="1">
    <source>
        <dbReference type="ARBA" id="ARBA00001974"/>
    </source>
</evidence>
<evidence type="ECO:0000256" key="4">
    <source>
        <dbReference type="ARBA" id="ARBA00022630"/>
    </source>
</evidence>
<dbReference type="Gene3D" id="3.50.50.60">
    <property type="entry name" value="FAD/NAD(P)-binding domain"/>
    <property type="match status" value="1"/>
</dbReference>
<feature type="domain" description="ETF-QO/FixX C-terminal" evidence="15">
    <location>
        <begin position="438"/>
        <end position="539"/>
    </location>
</feature>
<keyword evidence="7" id="KW-0809">Transit peptide</keyword>
<keyword evidence="10 14" id="KW-0408">Iron</keyword>
<accession>A9KE62</accession>
<dbReference type="GO" id="GO:0016020">
    <property type="term" value="C:membrane"/>
    <property type="evidence" value="ECO:0007669"/>
    <property type="project" value="UniProtKB-SubCell"/>
</dbReference>
<evidence type="ECO:0000313" key="18">
    <source>
        <dbReference type="Proteomes" id="UP000008555"/>
    </source>
</evidence>
<protein>
    <recommendedName>
        <fullName evidence="14">Electron transfer flavoprotein-ubiquinone oxidoreductase</fullName>
        <shortName evidence="14">ETF-QO</shortName>
        <ecNumber evidence="14">1.5.5.1</ecNumber>
    </recommendedName>
</protein>
<keyword evidence="11 14" id="KW-0411">Iron-sulfur</keyword>
<dbReference type="EC" id="1.5.5.1" evidence="14"/>
<proteinExistence type="predicted"/>
<dbReference type="Gene3D" id="3.30.9.90">
    <property type="match status" value="1"/>
</dbReference>
<feature type="domain" description="ETF-QO/FixC ubiquinone-binding" evidence="16">
    <location>
        <begin position="208"/>
        <end position="301"/>
    </location>
</feature>
<dbReference type="GO" id="GO:0004174">
    <property type="term" value="F:electron-transferring-flavoprotein dehydrogenase activity"/>
    <property type="evidence" value="ECO:0007669"/>
    <property type="project" value="UniProtKB-UniRule"/>
</dbReference>
<dbReference type="FunFam" id="3.30.70.20:FF:000015">
    <property type="entry name" value="Electron transfer flavoprotein-ubiquinone oxidoreductase"/>
    <property type="match status" value="1"/>
</dbReference>
<dbReference type="InterPro" id="IPR040156">
    <property type="entry name" value="ETF-QO"/>
</dbReference>
<keyword evidence="5 14" id="KW-0479">Metal-binding</keyword>
<dbReference type="RefSeq" id="WP_011996976.1">
    <property type="nucleotide sequence ID" value="NC_009727.1"/>
</dbReference>
<reference evidence="17 18" key="1">
    <citation type="journal article" date="2009" name="Infect. Immun.">
        <title>Comparative genomics reveal extensive transposon-mediated genomic plasticity and diversity among potential effector proteins within the genus Coxiella.</title>
        <authorList>
            <person name="Beare P.A."/>
            <person name="Unsworth N."/>
            <person name="Andoh M."/>
            <person name="Voth D.E."/>
            <person name="Omsland A."/>
            <person name="Gilk S.D."/>
            <person name="Williams K.P."/>
            <person name="Sobral B.W."/>
            <person name="Kupko J.J.III."/>
            <person name="Porcella S.F."/>
            <person name="Samuel J.E."/>
            <person name="Heinzen R.A."/>
        </authorList>
    </citation>
    <scope>NUCLEOTIDE SEQUENCE [LARGE SCALE GENOMIC DNA]</scope>
    <source>
        <strain evidence="17 18">Dugway 5J108-111</strain>
    </source>
</reference>
<evidence type="ECO:0000256" key="14">
    <source>
        <dbReference type="RuleBase" id="RU366068"/>
    </source>
</evidence>
<dbReference type="Gene3D" id="3.30.70.20">
    <property type="match status" value="1"/>
</dbReference>
<dbReference type="InterPro" id="IPR049398">
    <property type="entry name" value="ETF-QO/FixC_UQ-bd"/>
</dbReference>
<gene>
    <name evidence="17" type="ordered locus">CBUD_1221</name>
</gene>
<keyword evidence="13" id="KW-0472">Membrane</keyword>
<evidence type="ECO:0000256" key="2">
    <source>
        <dbReference type="ARBA" id="ARBA00004370"/>
    </source>
</evidence>
<keyword evidence="6 14" id="KW-0274">FAD</keyword>
<dbReference type="Pfam" id="PF05187">
    <property type="entry name" value="Fer4_ETF_QO"/>
    <property type="match status" value="1"/>
</dbReference>
<dbReference type="SUPFAM" id="SSF54862">
    <property type="entry name" value="4Fe-4S ferredoxins"/>
    <property type="match status" value="1"/>
</dbReference>
<comment type="cofactor">
    <cofactor evidence="14">
        <name>[4Fe-4S] cluster</name>
        <dbReference type="ChEBI" id="CHEBI:49883"/>
    </cofactor>
    <text evidence="14">Binds 1 [4Fe-4S] cluster.</text>
</comment>
<evidence type="ECO:0000256" key="11">
    <source>
        <dbReference type="ARBA" id="ARBA00023014"/>
    </source>
</evidence>
<evidence type="ECO:0000256" key="5">
    <source>
        <dbReference type="ARBA" id="ARBA00022723"/>
    </source>
</evidence>
<keyword evidence="12 14" id="KW-0830">Ubiquinone</keyword>
<evidence type="ECO:0000256" key="3">
    <source>
        <dbReference type="ARBA" id="ARBA00022448"/>
    </source>
</evidence>
<keyword evidence="4 14" id="KW-0285">Flavoprotein</keyword>
<dbReference type="SUPFAM" id="SSF51905">
    <property type="entry name" value="FAD/NAD(P)-binding domain"/>
    <property type="match status" value="1"/>
</dbReference>
<evidence type="ECO:0000256" key="6">
    <source>
        <dbReference type="ARBA" id="ARBA00022827"/>
    </source>
</evidence>
<evidence type="ECO:0000259" key="16">
    <source>
        <dbReference type="Pfam" id="PF21162"/>
    </source>
</evidence>
<dbReference type="GO" id="GO:0051539">
    <property type="term" value="F:4 iron, 4 sulfur cluster binding"/>
    <property type="evidence" value="ECO:0007669"/>
    <property type="project" value="UniProtKB-UniRule"/>
</dbReference>
<comment type="subcellular location">
    <subcellularLocation>
        <location evidence="2">Membrane</location>
    </subcellularLocation>
</comment>
<keyword evidence="3 14" id="KW-0813">Transport</keyword>
<evidence type="ECO:0000256" key="7">
    <source>
        <dbReference type="ARBA" id="ARBA00022946"/>
    </source>
</evidence>
<dbReference type="HOGENOM" id="CLU_009667_4_1_6"/>
<comment type="catalytic activity">
    <reaction evidence="14">
        <text>a ubiquinone + reduced [electron-transfer flavoprotein] = a ubiquinol + oxidized [electron-transfer flavoprotein] + H(+)</text>
        <dbReference type="Rhea" id="RHEA:24052"/>
        <dbReference type="Rhea" id="RHEA-COMP:9565"/>
        <dbReference type="Rhea" id="RHEA-COMP:9566"/>
        <dbReference type="Rhea" id="RHEA-COMP:10685"/>
        <dbReference type="Rhea" id="RHEA-COMP:10686"/>
        <dbReference type="ChEBI" id="CHEBI:15378"/>
        <dbReference type="ChEBI" id="CHEBI:16389"/>
        <dbReference type="ChEBI" id="CHEBI:17976"/>
        <dbReference type="ChEBI" id="CHEBI:57692"/>
        <dbReference type="ChEBI" id="CHEBI:58307"/>
        <dbReference type="EC" id="1.5.5.1"/>
    </reaction>
</comment>
<dbReference type="AlphaFoldDB" id="A9KE62"/>
<keyword evidence="8 14" id="KW-0249">Electron transport</keyword>
<evidence type="ECO:0000313" key="17">
    <source>
        <dbReference type="EMBL" id="ABS77155.1"/>
    </source>
</evidence>
<organism evidence="17 18">
    <name type="scientific">Coxiella burnetii (strain Dugway 5J108-111)</name>
    <dbReference type="NCBI Taxonomy" id="434922"/>
    <lineage>
        <taxon>Bacteria</taxon>
        <taxon>Pseudomonadati</taxon>
        <taxon>Pseudomonadota</taxon>
        <taxon>Gammaproteobacteria</taxon>
        <taxon>Legionellales</taxon>
        <taxon>Coxiellaceae</taxon>
        <taxon>Coxiella</taxon>
    </lineage>
</organism>
<dbReference type="KEGG" id="cbd:CBUD_1221"/>
<dbReference type="SUPFAM" id="SSF54373">
    <property type="entry name" value="FAD-linked reductases, C-terminal domain"/>
    <property type="match status" value="1"/>
</dbReference>
<evidence type="ECO:0000256" key="12">
    <source>
        <dbReference type="ARBA" id="ARBA00023075"/>
    </source>
</evidence>
<dbReference type="InterPro" id="IPR007859">
    <property type="entry name" value="ETF-QO/FixX_C"/>
</dbReference>
<comment type="function">
    <text evidence="14">Accepts electrons from ETF and reduces ubiquinone.</text>
</comment>